<organism evidence="7 8">
    <name type="scientific">Deferribacter autotrophicus</name>
    <dbReference type="NCBI Taxonomy" id="500465"/>
    <lineage>
        <taxon>Bacteria</taxon>
        <taxon>Pseudomonadati</taxon>
        <taxon>Deferribacterota</taxon>
        <taxon>Deferribacteres</taxon>
        <taxon>Deferribacterales</taxon>
        <taxon>Deferribacteraceae</taxon>
        <taxon>Deferribacter</taxon>
    </lineage>
</organism>
<comment type="caution">
    <text evidence="7">The sequence shown here is derived from an EMBL/GenBank/DDBJ whole genome shotgun (WGS) entry which is preliminary data.</text>
</comment>
<dbReference type="EMBL" id="VFJB01000004">
    <property type="protein sequence ID" value="KAA0258465.1"/>
    <property type="molecule type" value="Genomic_DNA"/>
</dbReference>
<evidence type="ECO:0000256" key="4">
    <source>
        <dbReference type="ARBA" id="ARBA00035204"/>
    </source>
</evidence>
<dbReference type="InterPro" id="IPR018254">
    <property type="entry name" value="Ribosomal_uL29_CS"/>
</dbReference>
<dbReference type="PANTHER" id="PTHR10916">
    <property type="entry name" value="60S RIBOSOMAL PROTEIN L35/50S RIBOSOMAL PROTEIN L29"/>
    <property type="match status" value="1"/>
</dbReference>
<evidence type="ECO:0000313" key="8">
    <source>
        <dbReference type="Proteomes" id="UP000322876"/>
    </source>
</evidence>
<reference evidence="7 8" key="1">
    <citation type="submission" date="2019-06" db="EMBL/GenBank/DDBJ databases">
        <title>Genomic insights into carbon and energy metabolism of Deferribacter autotrophicus revealed new metabolic traits in the phylum Deferribacteres.</title>
        <authorList>
            <person name="Slobodkin A.I."/>
            <person name="Slobodkina G.B."/>
            <person name="Allioux M."/>
            <person name="Alain K."/>
            <person name="Jebbar M."/>
            <person name="Shadrin V."/>
            <person name="Kublanov I.V."/>
            <person name="Toshchakov S.V."/>
            <person name="Bonch-Osmolovskaya E.A."/>
        </authorList>
    </citation>
    <scope>NUCLEOTIDE SEQUENCE [LARGE SCALE GENOMIC DNA]</scope>
    <source>
        <strain evidence="7 8">SL50</strain>
    </source>
</reference>
<dbReference type="HAMAP" id="MF_00374">
    <property type="entry name" value="Ribosomal_uL29"/>
    <property type="match status" value="1"/>
</dbReference>
<dbReference type="AlphaFoldDB" id="A0A5A8F2V5"/>
<dbReference type="GO" id="GO:0006412">
    <property type="term" value="P:translation"/>
    <property type="evidence" value="ECO:0007669"/>
    <property type="project" value="UniProtKB-UniRule"/>
</dbReference>
<dbReference type="GO" id="GO:0003735">
    <property type="term" value="F:structural constituent of ribosome"/>
    <property type="evidence" value="ECO:0007669"/>
    <property type="project" value="InterPro"/>
</dbReference>
<dbReference type="InterPro" id="IPR036049">
    <property type="entry name" value="Ribosomal_uL29_sf"/>
</dbReference>
<evidence type="ECO:0000256" key="2">
    <source>
        <dbReference type="ARBA" id="ARBA00022980"/>
    </source>
</evidence>
<dbReference type="Pfam" id="PF00831">
    <property type="entry name" value="Ribosomal_L29"/>
    <property type="match status" value="1"/>
</dbReference>
<dbReference type="InterPro" id="IPR050063">
    <property type="entry name" value="Ribosomal_protein_uL29"/>
</dbReference>
<dbReference type="PANTHER" id="PTHR10916:SF0">
    <property type="entry name" value="LARGE RIBOSOMAL SUBUNIT PROTEIN UL29C"/>
    <property type="match status" value="1"/>
</dbReference>
<evidence type="ECO:0000256" key="1">
    <source>
        <dbReference type="ARBA" id="ARBA00009254"/>
    </source>
</evidence>
<keyword evidence="8" id="KW-1185">Reference proteome</keyword>
<keyword evidence="6" id="KW-0175">Coiled coil</keyword>
<comment type="similarity">
    <text evidence="1 5">Belongs to the universal ribosomal protein uL29 family.</text>
</comment>
<dbReference type="RefSeq" id="WP_149266021.1">
    <property type="nucleotide sequence ID" value="NZ_VFJB01000004.1"/>
</dbReference>
<dbReference type="InterPro" id="IPR001854">
    <property type="entry name" value="Ribosomal_uL29"/>
</dbReference>
<dbReference type="PROSITE" id="PS00579">
    <property type="entry name" value="RIBOSOMAL_L29"/>
    <property type="match status" value="1"/>
</dbReference>
<proteinExistence type="inferred from homology"/>
<dbReference type="NCBIfam" id="TIGR00012">
    <property type="entry name" value="L29"/>
    <property type="match status" value="1"/>
</dbReference>
<dbReference type="OrthoDB" id="9815192at2"/>
<sequence length="68" mass="8181">MKASELRKLSIDELRKKERELKENLFRLKFKLATGDLENTAQIRETRRDIARIKTILREYELEGQYGK</sequence>
<dbReference type="FunFam" id="1.10.287.310:FF:000001">
    <property type="entry name" value="50S ribosomal protein L29"/>
    <property type="match status" value="1"/>
</dbReference>
<dbReference type="Gene3D" id="1.10.287.310">
    <property type="match status" value="1"/>
</dbReference>
<dbReference type="GO" id="GO:0022625">
    <property type="term" value="C:cytosolic large ribosomal subunit"/>
    <property type="evidence" value="ECO:0007669"/>
    <property type="project" value="TreeGrafter"/>
</dbReference>
<gene>
    <name evidence="5" type="primary">rpmC</name>
    <name evidence="7" type="ORF">FHQ18_04710</name>
</gene>
<evidence type="ECO:0000256" key="6">
    <source>
        <dbReference type="SAM" id="Coils"/>
    </source>
</evidence>
<dbReference type="Proteomes" id="UP000322876">
    <property type="component" value="Unassembled WGS sequence"/>
</dbReference>
<evidence type="ECO:0000256" key="3">
    <source>
        <dbReference type="ARBA" id="ARBA00023274"/>
    </source>
</evidence>
<evidence type="ECO:0000256" key="5">
    <source>
        <dbReference type="HAMAP-Rule" id="MF_00374"/>
    </source>
</evidence>
<evidence type="ECO:0000313" key="7">
    <source>
        <dbReference type="EMBL" id="KAA0258465.1"/>
    </source>
</evidence>
<feature type="coiled-coil region" evidence="6">
    <location>
        <begin position="11"/>
        <end position="63"/>
    </location>
</feature>
<protein>
    <recommendedName>
        <fullName evidence="4 5">Large ribosomal subunit protein uL29</fullName>
    </recommendedName>
</protein>
<dbReference type="CDD" id="cd00427">
    <property type="entry name" value="Ribosomal_L29_HIP"/>
    <property type="match status" value="1"/>
</dbReference>
<dbReference type="SUPFAM" id="SSF46561">
    <property type="entry name" value="Ribosomal protein L29 (L29p)"/>
    <property type="match status" value="1"/>
</dbReference>
<keyword evidence="2 5" id="KW-0689">Ribosomal protein</keyword>
<accession>A0A5A8F2V5</accession>
<keyword evidence="3 5" id="KW-0687">Ribonucleoprotein</keyword>
<name>A0A5A8F2V5_9BACT</name>